<dbReference type="OrthoDB" id="9813502at2"/>
<evidence type="ECO:0008006" key="6">
    <source>
        <dbReference type="Google" id="ProtNLM"/>
    </source>
</evidence>
<dbReference type="InterPro" id="IPR041110">
    <property type="entry name" value="PBECR2"/>
</dbReference>
<dbReference type="Proteomes" id="UP000266693">
    <property type="component" value="Unassembled WGS sequence"/>
</dbReference>
<dbReference type="EMBL" id="QWLV01000005">
    <property type="protein sequence ID" value="RHW17192.1"/>
    <property type="molecule type" value="Genomic_DNA"/>
</dbReference>
<evidence type="ECO:0000313" key="5">
    <source>
        <dbReference type="Proteomes" id="UP000266693"/>
    </source>
</evidence>
<feature type="domain" description="ADP ribosyltransferase" evidence="1">
    <location>
        <begin position="431"/>
        <end position="583"/>
    </location>
</feature>
<dbReference type="Pfam" id="PF18810">
    <property type="entry name" value="PBECR2"/>
    <property type="match status" value="1"/>
</dbReference>
<evidence type="ECO:0000259" key="1">
    <source>
        <dbReference type="Pfam" id="PF03496"/>
    </source>
</evidence>
<reference evidence="4 5" key="1">
    <citation type="submission" date="2018-08" db="EMBL/GenBank/DDBJ databases">
        <title>The multiple taxonomic identification of Sphingomonas gilva.</title>
        <authorList>
            <person name="Zhu D."/>
            <person name="Zheng S."/>
        </authorList>
    </citation>
    <scope>NUCLEOTIDE SEQUENCE [LARGE SCALE GENOMIC DNA]</scope>
    <source>
        <strain evidence="4 5">ZDH117</strain>
    </source>
</reference>
<dbReference type="Gene3D" id="3.90.176.10">
    <property type="entry name" value="Toxin ADP-ribosyltransferase, Chain A, domain 1"/>
    <property type="match status" value="1"/>
</dbReference>
<dbReference type="Pfam" id="PF04233">
    <property type="entry name" value="Phage_Mu_F"/>
    <property type="match status" value="1"/>
</dbReference>
<feature type="domain" description="Phage head morphogenesis" evidence="2">
    <location>
        <begin position="64"/>
        <end position="194"/>
    </location>
</feature>
<dbReference type="Pfam" id="PF03496">
    <property type="entry name" value="ADPrib_exo_Tox"/>
    <property type="match status" value="1"/>
</dbReference>
<dbReference type="InterPro" id="IPR006528">
    <property type="entry name" value="Phage_head_morphogenesis_dom"/>
</dbReference>
<protein>
    <recommendedName>
        <fullName evidence="6">Phage head morphogenesis domain-containing protein</fullName>
    </recommendedName>
</protein>
<keyword evidence="5" id="KW-1185">Reference proteome</keyword>
<dbReference type="SUPFAM" id="SSF56399">
    <property type="entry name" value="ADP-ribosylation"/>
    <property type="match status" value="1"/>
</dbReference>
<organism evidence="4 5">
    <name type="scientific">Sphingomonas gilva</name>
    <dbReference type="NCBI Taxonomy" id="2305907"/>
    <lineage>
        <taxon>Bacteria</taxon>
        <taxon>Pseudomonadati</taxon>
        <taxon>Pseudomonadota</taxon>
        <taxon>Alphaproteobacteria</taxon>
        <taxon>Sphingomonadales</taxon>
        <taxon>Sphingomonadaceae</taxon>
        <taxon>Sphingomonas</taxon>
    </lineage>
</organism>
<name>A0A396RPK5_9SPHN</name>
<comment type="caution">
    <text evidence="4">The sequence shown here is derived from an EMBL/GenBank/DDBJ whole genome shotgun (WGS) entry which is preliminary data.</text>
</comment>
<feature type="domain" description="Phage-Barnase-EndoU-ColicinE5/D-RelE like nuclease 2" evidence="3">
    <location>
        <begin position="275"/>
        <end position="394"/>
    </location>
</feature>
<dbReference type="GO" id="GO:0005576">
    <property type="term" value="C:extracellular region"/>
    <property type="evidence" value="ECO:0007669"/>
    <property type="project" value="InterPro"/>
</dbReference>
<proteinExistence type="predicted"/>
<dbReference type="RefSeq" id="WP_118864359.1">
    <property type="nucleotide sequence ID" value="NZ_QWLV01000005.1"/>
</dbReference>
<sequence>MAETPERSGSGAISPIPLVEQQEALRYFRAKGLEIGFSWLDVWQEEHARSFTVAKAMTRDLLEDIRAAVDAAIAEGQTPDEFRKGLRPILEAKGWWGRKTMIDPLTAERKNVQLGSPRRLGVIYRANMRTAYQAGRWERIERQKKAFPILVYKSVKDGREREEHGAWHNTALLVDHDWWETHYPPCDWECRCTAVAMNARQLARRGLTLTTSPIAFPPRLWTNKRTGEVHSIERGIGAGWSYNVGKAHLAGLAPPPIGAGFGGADIAAAASPIARFLAAFGIGEDSAGRVFTDRGGWPLAISAAWFRDAAGRLALPPPDRRGQLDQAAETIAEPDEIRWVWIRGESGGAMLFRRYLRLAGTRVASVVDVGRAGWRFRIARGGELAALRNGAIAWSAERAAIAAYNPHQPRDQRGRWRDTSHAASVCVLAAPLTEGERAAIRTYTGDGFAAINGYLRGHDDDGDYSLSFDEADDAAAHLDSAIAKSRLASDMRLYRGVPAAEVYGLQLRKGDEFGDPGFTSTSKSWIEADRFAQSRGDGGVLFIIHAKAGTPALDVTRESSVGTGEYEVLFSRGQQWKVRDFDEGGTRIDIEPAE</sequence>
<accession>A0A396RPK5</accession>
<dbReference type="PROSITE" id="PS51996">
    <property type="entry name" value="TR_MART"/>
    <property type="match status" value="1"/>
</dbReference>
<gene>
    <name evidence="4" type="ORF">D1610_11625</name>
</gene>
<evidence type="ECO:0000313" key="4">
    <source>
        <dbReference type="EMBL" id="RHW17192.1"/>
    </source>
</evidence>
<dbReference type="AlphaFoldDB" id="A0A396RPK5"/>
<evidence type="ECO:0000259" key="2">
    <source>
        <dbReference type="Pfam" id="PF04233"/>
    </source>
</evidence>
<evidence type="ECO:0000259" key="3">
    <source>
        <dbReference type="Pfam" id="PF18810"/>
    </source>
</evidence>
<dbReference type="InterPro" id="IPR003540">
    <property type="entry name" value="ADP-ribosyltransferase"/>
</dbReference>